<proteinExistence type="predicted"/>
<reference evidence="1" key="2">
    <citation type="journal article" date="2015" name="Data Brief">
        <title>Shoot transcriptome of the giant reed, Arundo donax.</title>
        <authorList>
            <person name="Barrero R.A."/>
            <person name="Guerrero F.D."/>
            <person name="Moolhuijzen P."/>
            <person name="Goolsby J.A."/>
            <person name="Tidwell J."/>
            <person name="Bellgard S.E."/>
            <person name="Bellgard M.I."/>
        </authorList>
    </citation>
    <scope>NUCLEOTIDE SEQUENCE</scope>
    <source>
        <tissue evidence="1">Shoot tissue taken approximately 20 cm above the soil surface</tissue>
    </source>
</reference>
<reference evidence="1" key="1">
    <citation type="submission" date="2014-09" db="EMBL/GenBank/DDBJ databases">
        <authorList>
            <person name="Magalhaes I.L.F."/>
            <person name="Oliveira U."/>
            <person name="Santos F.R."/>
            <person name="Vidigal T.H.D.A."/>
            <person name="Brescovit A.D."/>
            <person name="Santos A.J."/>
        </authorList>
    </citation>
    <scope>NUCLEOTIDE SEQUENCE</scope>
    <source>
        <tissue evidence="1">Shoot tissue taken approximately 20 cm above the soil surface</tissue>
    </source>
</reference>
<name>A0A0A9G9T4_ARUDO</name>
<protein>
    <submittedName>
        <fullName evidence="1">Uncharacterized protein</fullName>
    </submittedName>
</protein>
<dbReference type="EMBL" id="GBRH01176669">
    <property type="protein sequence ID" value="JAE21227.1"/>
    <property type="molecule type" value="Transcribed_RNA"/>
</dbReference>
<organism evidence="1">
    <name type="scientific">Arundo donax</name>
    <name type="common">Giant reed</name>
    <name type="synonym">Donax arundinaceus</name>
    <dbReference type="NCBI Taxonomy" id="35708"/>
    <lineage>
        <taxon>Eukaryota</taxon>
        <taxon>Viridiplantae</taxon>
        <taxon>Streptophyta</taxon>
        <taxon>Embryophyta</taxon>
        <taxon>Tracheophyta</taxon>
        <taxon>Spermatophyta</taxon>
        <taxon>Magnoliopsida</taxon>
        <taxon>Liliopsida</taxon>
        <taxon>Poales</taxon>
        <taxon>Poaceae</taxon>
        <taxon>PACMAD clade</taxon>
        <taxon>Arundinoideae</taxon>
        <taxon>Arundineae</taxon>
        <taxon>Arundo</taxon>
    </lineage>
</organism>
<accession>A0A0A9G9T4</accession>
<sequence>MVTQITCFTLQMFYRQSSFFSLKDKYCCTKSLFFLMP</sequence>
<dbReference type="AlphaFoldDB" id="A0A0A9G9T4"/>
<evidence type="ECO:0000313" key="1">
    <source>
        <dbReference type="EMBL" id="JAE21227.1"/>
    </source>
</evidence>